<feature type="transmembrane region" description="Helical" evidence="1">
    <location>
        <begin position="6"/>
        <end position="32"/>
    </location>
</feature>
<evidence type="ECO:0000256" key="1">
    <source>
        <dbReference type="SAM" id="Phobius"/>
    </source>
</evidence>
<keyword evidence="1" id="KW-0812">Transmembrane</keyword>
<sequence>MLTDELRVSFAVCFGSLFCLKVHPHLIFIILVDGIRFFLRISCVRIHSSCRKFFSAIFLSFSLFIESGLAKFLRYL</sequence>
<keyword evidence="1" id="KW-0472">Membrane</keyword>
<dbReference type="Proteomes" id="UP000593565">
    <property type="component" value="Unassembled WGS sequence"/>
</dbReference>
<accession>A0A7J5ZYZ4</accession>
<feature type="transmembrane region" description="Helical" evidence="1">
    <location>
        <begin position="53"/>
        <end position="73"/>
    </location>
</feature>
<keyword evidence="1" id="KW-1133">Transmembrane helix</keyword>
<evidence type="ECO:0000313" key="2">
    <source>
        <dbReference type="EMBL" id="KAF4075854.1"/>
    </source>
</evidence>
<evidence type="ECO:0000313" key="3">
    <source>
        <dbReference type="Proteomes" id="UP000593565"/>
    </source>
</evidence>
<organism evidence="2 3">
    <name type="scientific">Ameiurus melas</name>
    <name type="common">Black bullhead</name>
    <name type="synonym">Silurus melas</name>
    <dbReference type="NCBI Taxonomy" id="219545"/>
    <lineage>
        <taxon>Eukaryota</taxon>
        <taxon>Metazoa</taxon>
        <taxon>Chordata</taxon>
        <taxon>Craniata</taxon>
        <taxon>Vertebrata</taxon>
        <taxon>Euteleostomi</taxon>
        <taxon>Actinopterygii</taxon>
        <taxon>Neopterygii</taxon>
        <taxon>Teleostei</taxon>
        <taxon>Ostariophysi</taxon>
        <taxon>Siluriformes</taxon>
        <taxon>Ictaluridae</taxon>
        <taxon>Ameiurus</taxon>
    </lineage>
</organism>
<protein>
    <submittedName>
        <fullName evidence="2">Uncharacterized protein</fullName>
    </submittedName>
</protein>
<proteinExistence type="predicted"/>
<dbReference type="EMBL" id="JAAGNN010000020">
    <property type="protein sequence ID" value="KAF4075854.1"/>
    <property type="molecule type" value="Genomic_DNA"/>
</dbReference>
<comment type="caution">
    <text evidence="2">The sequence shown here is derived from an EMBL/GenBank/DDBJ whole genome shotgun (WGS) entry which is preliminary data.</text>
</comment>
<name>A0A7J5ZYZ4_AMEME</name>
<keyword evidence="3" id="KW-1185">Reference proteome</keyword>
<dbReference type="AlphaFoldDB" id="A0A7J5ZYZ4"/>
<gene>
    <name evidence="2" type="ORF">AMELA_G00223710</name>
</gene>
<reference evidence="2 3" key="1">
    <citation type="submission" date="2020-02" db="EMBL/GenBank/DDBJ databases">
        <title>A chromosome-scale genome assembly of the black bullhead catfish (Ameiurus melas).</title>
        <authorList>
            <person name="Wen M."/>
            <person name="Zham M."/>
            <person name="Cabau C."/>
            <person name="Klopp C."/>
            <person name="Donnadieu C."/>
            <person name="Roques C."/>
            <person name="Bouchez O."/>
            <person name="Lampietro C."/>
            <person name="Jouanno E."/>
            <person name="Herpin A."/>
            <person name="Louis A."/>
            <person name="Berthelot C."/>
            <person name="Parey E."/>
            <person name="Roest-Crollius H."/>
            <person name="Braasch I."/>
            <person name="Postlethwait J."/>
            <person name="Robinson-Rechavi M."/>
            <person name="Echchiki A."/>
            <person name="Begum T."/>
            <person name="Montfort J."/>
            <person name="Schartl M."/>
            <person name="Bobe J."/>
            <person name="Guiguen Y."/>
        </authorList>
    </citation>
    <scope>NUCLEOTIDE SEQUENCE [LARGE SCALE GENOMIC DNA]</scope>
    <source>
        <strain evidence="2">M_S1</strain>
        <tissue evidence="2">Blood</tissue>
    </source>
</reference>